<dbReference type="Pfam" id="PF11964">
    <property type="entry name" value="SpoIIAA-like"/>
    <property type="match status" value="1"/>
</dbReference>
<evidence type="ECO:0000313" key="2">
    <source>
        <dbReference type="Proteomes" id="UP000267223"/>
    </source>
</evidence>
<dbReference type="Gene3D" id="3.40.50.10600">
    <property type="entry name" value="SpoIIaa-like domains"/>
    <property type="match status" value="1"/>
</dbReference>
<reference evidence="1 2" key="1">
    <citation type="submission" date="2018-11" db="EMBL/GenBank/DDBJ databases">
        <title>Draft genome sequence of Ferruginibacter sp. BO-59.</title>
        <authorList>
            <person name="Im W.T."/>
        </authorList>
    </citation>
    <scope>NUCLEOTIDE SEQUENCE [LARGE SCALE GENOMIC DNA]</scope>
    <source>
        <strain evidence="1 2">BO-59</strain>
    </source>
</reference>
<dbReference type="SUPFAM" id="SSF52091">
    <property type="entry name" value="SpoIIaa-like"/>
    <property type="match status" value="1"/>
</dbReference>
<dbReference type="OrthoDB" id="555504at2"/>
<name>A0A3M9N6U7_9BACT</name>
<sequence>MIETIQGLPPYVAAFNATGKITGKDYDEVINPLVSKIYKEQGKINYLLVLNTDLQNYSAEAWFKDALLGFVYFTEWKKICIVSSQKTIKNFTDIFGKLIPGHTKGFMMEDLDVAKEWISQ</sequence>
<dbReference type="EMBL" id="RJJR01000019">
    <property type="protein sequence ID" value="RNI33489.1"/>
    <property type="molecule type" value="Genomic_DNA"/>
</dbReference>
<dbReference type="RefSeq" id="WP_123122291.1">
    <property type="nucleotide sequence ID" value="NZ_RJJR01000019.1"/>
</dbReference>
<protein>
    <submittedName>
        <fullName evidence="1">STAS/SEC14 domain-containing protein</fullName>
    </submittedName>
</protein>
<gene>
    <name evidence="1" type="ORF">EFY79_18775</name>
</gene>
<accession>A0A3M9N6U7</accession>
<dbReference type="InterPro" id="IPR038396">
    <property type="entry name" value="SpoIIAA-like_sf"/>
</dbReference>
<evidence type="ECO:0000313" key="1">
    <source>
        <dbReference type="EMBL" id="RNI33489.1"/>
    </source>
</evidence>
<organism evidence="1 2">
    <name type="scientific">Hanamia caeni</name>
    <dbReference type="NCBI Taxonomy" id="2294116"/>
    <lineage>
        <taxon>Bacteria</taxon>
        <taxon>Pseudomonadati</taxon>
        <taxon>Bacteroidota</taxon>
        <taxon>Chitinophagia</taxon>
        <taxon>Chitinophagales</taxon>
        <taxon>Chitinophagaceae</taxon>
        <taxon>Hanamia</taxon>
    </lineage>
</organism>
<dbReference type="InterPro" id="IPR021866">
    <property type="entry name" value="SpoIIAA-like"/>
</dbReference>
<proteinExistence type="predicted"/>
<dbReference type="AlphaFoldDB" id="A0A3M9N6U7"/>
<dbReference type="InterPro" id="IPR036513">
    <property type="entry name" value="STAS_dom_sf"/>
</dbReference>
<keyword evidence="2" id="KW-1185">Reference proteome</keyword>
<dbReference type="Proteomes" id="UP000267223">
    <property type="component" value="Unassembled WGS sequence"/>
</dbReference>
<comment type="caution">
    <text evidence="1">The sequence shown here is derived from an EMBL/GenBank/DDBJ whole genome shotgun (WGS) entry which is preliminary data.</text>
</comment>